<dbReference type="VEuPathDB" id="FungiDB:CIHG_08860"/>
<sequence>MVINPRQPVILQRRTRRVGTKRAGGLAITGQLGCGGKAAIRYGGRGGQPTQLRDWLQICWRWLDRGQLWTAQQSSSEERFWLLHIHADGLGLGICRRGEGRRTGRDQGRSGSRIAMIWRFIGFSRHLITIDRRSIGSI</sequence>
<dbReference type="AlphaFoldDB" id="A0A0J8S0Q5"/>
<proteinExistence type="predicted"/>
<accession>A0A0J8S0Q5</accession>
<name>A0A0J8S0Q5_COCIT</name>
<evidence type="ECO:0000313" key="2">
    <source>
        <dbReference type="Proteomes" id="UP000054563"/>
    </source>
</evidence>
<reference evidence="2" key="1">
    <citation type="journal article" date="2010" name="Genome Res.">
        <title>Population genomic sequencing of Coccidioides fungi reveals recent hybridization and transposon control.</title>
        <authorList>
            <person name="Neafsey D.E."/>
            <person name="Barker B.M."/>
            <person name="Sharpton T.J."/>
            <person name="Stajich J.E."/>
            <person name="Park D.J."/>
            <person name="Whiston E."/>
            <person name="Hung C.-Y."/>
            <person name="McMahan C."/>
            <person name="White J."/>
            <person name="Sykes S."/>
            <person name="Heiman D."/>
            <person name="Young S."/>
            <person name="Zeng Q."/>
            <person name="Abouelleil A."/>
            <person name="Aftuck L."/>
            <person name="Bessette D."/>
            <person name="Brown A."/>
            <person name="FitzGerald M."/>
            <person name="Lui A."/>
            <person name="Macdonald J.P."/>
            <person name="Priest M."/>
            <person name="Orbach M.J."/>
            <person name="Galgiani J.N."/>
            <person name="Kirkland T.N."/>
            <person name="Cole G.T."/>
            <person name="Birren B.W."/>
            <person name="Henn M.R."/>
            <person name="Taylor J.W."/>
            <person name="Rounsley S.D."/>
        </authorList>
    </citation>
    <scope>NUCLEOTIDE SEQUENCE [LARGE SCALE GENOMIC DNA]</scope>
    <source>
        <strain evidence="2">H538.4</strain>
    </source>
</reference>
<dbReference type="EMBL" id="DS017028">
    <property type="protein sequence ID" value="KMU91005.1"/>
    <property type="molecule type" value="Genomic_DNA"/>
</dbReference>
<evidence type="ECO:0000313" key="1">
    <source>
        <dbReference type="EMBL" id="KMU91005.1"/>
    </source>
</evidence>
<organism evidence="1 2">
    <name type="scientific">Coccidioides immitis H538.4</name>
    <dbReference type="NCBI Taxonomy" id="396776"/>
    <lineage>
        <taxon>Eukaryota</taxon>
        <taxon>Fungi</taxon>
        <taxon>Dikarya</taxon>
        <taxon>Ascomycota</taxon>
        <taxon>Pezizomycotina</taxon>
        <taxon>Eurotiomycetes</taxon>
        <taxon>Eurotiomycetidae</taxon>
        <taxon>Onygenales</taxon>
        <taxon>Onygenaceae</taxon>
        <taxon>Coccidioides</taxon>
    </lineage>
</organism>
<gene>
    <name evidence="1" type="ORF">CIHG_08860</name>
</gene>
<protein>
    <submittedName>
        <fullName evidence="1">Uncharacterized protein</fullName>
    </submittedName>
</protein>
<dbReference type="Proteomes" id="UP000054563">
    <property type="component" value="Unassembled WGS sequence"/>
</dbReference>